<feature type="transmembrane region" description="Helical" evidence="1">
    <location>
        <begin position="39"/>
        <end position="66"/>
    </location>
</feature>
<feature type="transmembrane region" description="Helical" evidence="1">
    <location>
        <begin position="367"/>
        <end position="386"/>
    </location>
</feature>
<feature type="transmembrane region" description="Helical" evidence="1">
    <location>
        <begin position="111"/>
        <end position="133"/>
    </location>
</feature>
<protein>
    <submittedName>
        <fullName evidence="2">Uncharacterized protein</fullName>
    </submittedName>
</protein>
<feature type="transmembrane region" description="Helical" evidence="1">
    <location>
        <begin position="287"/>
        <end position="305"/>
    </location>
</feature>
<feature type="transmembrane region" description="Helical" evidence="1">
    <location>
        <begin position="670"/>
        <end position="691"/>
    </location>
</feature>
<feature type="transmembrane region" description="Helical" evidence="1">
    <location>
        <begin position="242"/>
        <end position="259"/>
    </location>
</feature>
<comment type="caution">
    <text evidence="2">The sequence shown here is derived from an EMBL/GenBank/DDBJ whole genome shotgun (WGS) entry which is preliminary data.</text>
</comment>
<dbReference type="RefSeq" id="WP_188688840.1">
    <property type="nucleotide sequence ID" value="NZ_BMLS01000001.1"/>
</dbReference>
<reference evidence="2" key="1">
    <citation type="journal article" date="2014" name="Int. J. Syst. Evol. Microbiol.">
        <title>Complete genome sequence of Corynebacterium casei LMG S-19264T (=DSM 44701T), isolated from a smear-ripened cheese.</title>
        <authorList>
            <consortium name="US DOE Joint Genome Institute (JGI-PGF)"/>
            <person name="Walter F."/>
            <person name="Albersmeier A."/>
            <person name="Kalinowski J."/>
            <person name="Ruckert C."/>
        </authorList>
    </citation>
    <scope>NUCLEOTIDE SEQUENCE</scope>
    <source>
        <strain evidence="2">CGMCC 1.7086</strain>
    </source>
</reference>
<evidence type="ECO:0000313" key="2">
    <source>
        <dbReference type="EMBL" id="GGO63749.1"/>
    </source>
</evidence>
<dbReference type="AlphaFoldDB" id="A0A917YQS4"/>
<proteinExistence type="predicted"/>
<dbReference type="Proteomes" id="UP000606935">
    <property type="component" value="Unassembled WGS sequence"/>
</dbReference>
<name>A0A917YQS4_9ALTE</name>
<feature type="transmembrane region" description="Helical" evidence="1">
    <location>
        <begin position="700"/>
        <end position="718"/>
    </location>
</feature>
<feature type="transmembrane region" description="Helical" evidence="1">
    <location>
        <begin position="12"/>
        <end position="32"/>
    </location>
</feature>
<organism evidence="2 3">
    <name type="scientific">Bowmanella pacifica</name>
    <dbReference type="NCBI Taxonomy" id="502051"/>
    <lineage>
        <taxon>Bacteria</taxon>
        <taxon>Pseudomonadati</taxon>
        <taxon>Pseudomonadota</taxon>
        <taxon>Gammaproteobacteria</taxon>
        <taxon>Alteromonadales</taxon>
        <taxon>Alteromonadaceae</taxon>
        <taxon>Bowmanella</taxon>
    </lineage>
</organism>
<evidence type="ECO:0000256" key="1">
    <source>
        <dbReference type="SAM" id="Phobius"/>
    </source>
</evidence>
<keyword evidence="3" id="KW-1185">Reference proteome</keyword>
<keyword evidence="1" id="KW-1133">Transmembrane helix</keyword>
<keyword evidence="1" id="KW-0812">Transmembrane</keyword>
<feature type="transmembrane region" description="Helical" evidence="1">
    <location>
        <begin position="181"/>
        <end position="199"/>
    </location>
</feature>
<gene>
    <name evidence="2" type="ORF">GCM10010982_01510</name>
</gene>
<feature type="transmembrane region" description="Helical" evidence="1">
    <location>
        <begin position="423"/>
        <end position="444"/>
    </location>
</feature>
<accession>A0A917YQS4</accession>
<dbReference type="EMBL" id="BMLS01000001">
    <property type="protein sequence ID" value="GGO63749.1"/>
    <property type="molecule type" value="Genomic_DNA"/>
</dbReference>
<keyword evidence="1" id="KW-0472">Membrane</keyword>
<feature type="transmembrane region" description="Helical" evidence="1">
    <location>
        <begin position="153"/>
        <end position="172"/>
    </location>
</feature>
<reference evidence="2" key="2">
    <citation type="submission" date="2020-09" db="EMBL/GenBank/DDBJ databases">
        <authorList>
            <person name="Sun Q."/>
            <person name="Zhou Y."/>
        </authorList>
    </citation>
    <scope>NUCLEOTIDE SEQUENCE</scope>
    <source>
        <strain evidence="2">CGMCC 1.7086</strain>
    </source>
</reference>
<feature type="transmembrane region" description="Helical" evidence="1">
    <location>
        <begin position="264"/>
        <end position="281"/>
    </location>
</feature>
<sequence>MRIPLFKSWHTTDWICKAIGGAFLALAFYGIAEFPVFKLLMLGLGVAYAFLLIVFPLSWLLVVPLVAVGVDLTQSSGRFVVNEWDFVLWLTIGIGYLRGTLVFPQFHNQRFVLGLVMLLVLLLAWSGKFWLLFEFIAEPVWHNPYYQDVYGAKLAKTAVWAIFLLPLVLWAMQQREAFPRWLLTGMLSASIVLLITLLWERGVLNTLVEHGIGYAFINSLLDASSSYRTTGIFSEMHTGGEVIDGVIILLLPFCLWGLVQASHVFKLFSAAALLGLLYITFAGFTRTTYIAVFVSIFLFVILHLYQRRIGSISIMKTWFSPVLLFTLLCVLALKLTGSIGGLIIGGTLLGAALVIRIPQLNPISRILLLAFGMGFAIYQLIINHFSHQWISVSPLSVGLLGITALLLPVALVQMASRLKPVKWGQLVLVFVLLGPSLILLRQMAGGYQIGSRIETVQADLQTRFDHWQNVLDSSKKGPLTVLWGNGVGSFPRNYLLHNPDSLSHTGSFDIRQKEGAGALLLGGSADMSVGQRVSLSSETPLRVTATLYNPEQARVGVYLCQRNVIFASNTERRCTGTFFDKPDAQDISRFELTLHADEIGPSGLPLHWPLFFHIKNYTEGSVVEVQALQLWQDNIPLLNNSDFKFGSDHWYFYNDFSHLPWHIKNTYLHWFYELGILGSILYAFMFAVVFIKSHRSLPSVFPAIVAGTCGFAMIGVFGTPLDSARVSLLFYLLSFSIMATKNKQDTKNAV</sequence>
<feature type="transmembrane region" description="Helical" evidence="1">
    <location>
        <begin position="392"/>
        <end position="411"/>
    </location>
</feature>
<evidence type="ECO:0000313" key="3">
    <source>
        <dbReference type="Proteomes" id="UP000606935"/>
    </source>
</evidence>
<feature type="transmembrane region" description="Helical" evidence="1">
    <location>
        <begin position="86"/>
        <end position="104"/>
    </location>
</feature>